<dbReference type="GO" id="GO:0016787">
    <property type="term" value="F:hydrolase activity"/>
    <property type="evidence" value="ECO:0007669"/>
    <property type="project" value="UniProtKB-KW"/>
</dbReference>
<protein>
    <submittedName>
        <fullName evidence="2">NADH pyrophosphatase</fullName>
        <ecNumber evidence="2">3.6.1.22</ecNumber>
    </submittedName>
</protein>
<dbReference type="InterPro" id="IPR000086">
    <property type="entry name" value="NUDIX_hydrolase_dom"/>
</dbReference>
<dbReference type="PANTHER" id="PTHR43222">
    <property type="entry name" value="NUDIX HYDROLASE 23"/>
    <property type="match status" value="1"/>
</dbReference>
<evidence type="ECO:0000259" key="1">
    <source>
        <dbReference type="PROSITE" id="PS51462"/>
    </source>
</evidence>
<feature type="domain" description="Nudix hydrolase" evidence="1">
    <location>
        <begin position="36"/>
        <end position="159"/>
    </location>
</feature>
<gene>
    <name evidence="2" type="primary">nudC</name>
    <name evidence="2" type="ORF">A1019T_01037</name>
</gene>
<dbReference type="STRING" id="1945520.A1019T_01037"/>
<dbReference type="Pfam" id="PF14803">
    <property type="entry name" value="Zn_ribbon_Nudix"/>
    <property type="match status" value="1"/>
</dbReference>
<dbReference type="PANTHER" id="PTHR43222:SF2">
    <property type="entry name" value="NUDIX HYDROLASE 23, CHLOROPLASTIC"/>
    <property type="match status" value="1"/>
</dbReference>
<dbReference type="RefSeq" id="WP_077448471.1">
    <property type="nucleotide sequence ID" value="NZ_FUGD01000071.1"/>
</dbReference>
<dbReference type="Gene3D" id="2.20.70.10">
    <property type="match status" value="1"/>
</dbReference>
<dbReference type="EMBL" id="FUGD01000071">
    <property type="protein sequence ID" value="SJM37066.1"/>
    <property type="molecule type" value="Genomic_DNA"/>
</dbReference>
<dbReference type="InterPro" id="IPR029401">
    <property type="entry name" value="Nudix_N"/>
</dbReference>
<dbReference type="InterPro" id="IPR015797">
    <property type="entry name" value="NUDIX_hydrolase-like_dom_sf"/>
</dbReference>
<dbReference type="OrthoDB" id="5417595at2"/>
<dbReference type="Proteomes" id="UP000188169">
    <property type="component" value="Unassembled WGS sequence"/>
</dbReference>
<proteinExistence type="predicted"/>
<dbReference type="Gene3D" id="3.90.79.10">
    <property type="entry name" value="Nucleoside Triphosphate Pyrophosphohydrolase"/>
    <property type="match status" value="1"/>
</dbReference>
<dbReference type="Pfam" id="PF00293">
    <property type="entry name" value="NUDIX"/>
    <property type="match status" value="1"/>
</dbReference>
<keyword evidence="2" id="KW-0378">Hydrolase</keyword>
<dbReference type="AlphaFoldDB" id="A0A1R4EF03"/>
<evidence type="ECO:0000313" key="3">
    <source>
        <dbReference type="Proteomes" id="UP000188169"/>
    </source>
</evidence>
<reference evidence="3" key="1">
    <citation type="submission" date="2017-02" db="EMBL/GenBank/DDBJ databases">
        <authorList>
            <person name="Mornico D."/>
        </authorList>
    </citation>
    <scope>NUCLEOTIDE SEQUENCE [LARGE SCALE GENOMIC DNA]</scope>
</reference>
<organism evidence="2 3">
    <name type="scientific">Psychrobacter pasteurii</name>
    <dbReference type="NCBI Taxonomy" id="1945520"/>
    <lineage>
        <taxon>Bacteria</taxon>
        <taxon>Pseudomonadati</taxon>
        <taxon>Pseudomonadota</taxon>
        <taxon>Gammaproteobacteria</taxon>
        <taxon>Moraxellales</taxon>
        <taxon>Moraxellaceae</taxon>
        <taxon>Psychrobacter</taxon>
    </lineage>
</organism>
<dbReference type="EC" id="3.6.1.22" evidence="2"/>
<keyword evidence="3" id="KW-1185">Reference proteome</keyword>
<name>A0A1R4EF03_9GAMM</name>
<dbReference type="PROSITE" id="PS51462">
    <property type="entry name" value="NUDIX"/>
    <property type="match status" value="1"/>
</dbReference>
<dbReference type="SUPFAM" id="SSF55811">
    <property type="entry name" value="Nudix"/>
    <property type="match status" value="1"/>
</dbReference>
<sequence>MAYCLQCGHQAEHKIPEGDNNPRLVCPSCHYIHYENPKVICGAIVIHEGKVLLCRRAIEPRYGYWTLPAGFMEIGETMAQGAARETVEEADAVAINSHLYCLYDIPHIGQIYVLYLAELQEGKYDVGPESLECALFEEADIPWDDIAFEAVRRTLNHYFNDRKTIDDPAKFPLHEETIPKDKGIKRY</sequence>
<evidence type="ECO:0000313" key="2">
    <source>
        <dbReference type="EMBL" id="SJM37066.1"/>
    </source>
</evidence>
<dbReference type="CDD" id="cd04511">
    <property type="entry name" value="NUDIX_Hydrolase"/>
    <property type="match status" value="1"/>
</dbReference>
<accession>A0A1R4EF03</accession>